<sequence>MADKSSSSSSNKSSSSSSTVETSTLLTAAATLSKSPSNNLNQPCSIKLDGTNYLAWQFHVLPIIKGNKLEGFLHGTKPCPPQFITENDKTSINPAFED</sequence>
<evidence type="ECO:0000256" key="1">
    <source>
        <dbReference type="SAM" id="MobiDB-lite"/>
    </source>
</evidence>
<dbReference type="EMBL" id="JAWXYG010000007">
    <property type="protein sequence ID" value="KAK4268764.1"/>
    <property type="molecule type" value="Genomic_DNA"/>
</dbReference>
<comment type="caution">
    <text evidence="2">The sequence shown here is derived from an EMBL/GenBank/DDBJ whole genome shotgun (WGS) entry which is preliminary data.</text>
</comment>
<evidence type="ECO:0000313" key="3">
    <source>
        <dbReference type="Proteomes" id="UP001293593"/>
    </source>
</evidence>
<reference evidence="2" key="1">
    <citation type="submission" date="2023-10" db="EMBL/GenBank/DDBJ databases">
        <title>Chromosome-level genome of the transformable northern wattle, Acacia crassicarpa.</title>
        <authorList>
            <person name="Massaro I."/>
            <person name="Sinha N.R."/>
            <person name="Poethig S."/>
            <person name="Leichty A.R."/>
        </authorList>
    </citation>
    <scope>NUCLEOTIDE SEQUENCE</scope>
    <source>
        <strain evidence="2">Acra3RX</strain>
        <tissue evidence="2">Leaf</tissue>
    </source>
</reference>
<protein>
    <recommendedName>
        <fullName evidence="4">Retrotransposon Copia-like N-terminal domain-containing protein</fullName>
    </recommendedName>
</protein>
<keyword evidence="3" id="KW-1185">Reference proteome</keyword>
<proteinExistence type="predicted"/>
<name>A0AAE1MKH1_9FABA</name>
<evidence type="ECO:0008006" key="4">
    <source>
        <dbReference type="Google" id="ProtNLM"/>
    </source>
</evidence>
<dbReference type="Proteomes" id="UP001293593">
    <property type="component" value="Unassembled WGS sequence"/>
</dbReference>
<feature type="region of interest" description="Disordered" evidence="1">
    <location>
        <begin position="1"/>
        <end position="21"/>
    </location>
</feature>
<evidence type="ECO:0000313" key="2">
    <source>
        <dbReference type="EMBL" id="KAK4268764.1"/>
    </source>
</evidence>
<accession>A0AAE1MKH1</accession>
<dbReference type="AlphaFoldDB" id="A0AAE1MKH1"/>
<gene>
    <name evidence="2" type="ORF">QN277_025372</name>
</gene>
<organism evidence="2 3">
    <name type="scientific">Acacia crassicarpa</name>
    <name type="common">northern wattle</name>
    <dbReference type="NCBI Taxonomy" id="499986"/>
    <lineage>
        <taxon>Eukaryota</taxon>
        <taxon>Viridiplantae</taxon>
        <taxon>Streptophyta</taxon>
        <taxon>Embryophyta</taxon>
        <taxon>Tracheophyta</taxon>
        <taxon>Spermatophyta</taxon>
        <taxon>Magnoliopsida</taxon>
        <taxon>eudicotyledons</taxon>
        <taxon>Gunneridae</taxon>
        <taxon>Pentapetalae</taxon>
        <taxon>rosids</taxon>
        <taxon>fabids</taxon>
        <taxon>Fabales</taxon>
        <taxon>Fabaceae</taxon>
        <taxon>Caesalpinioideae</taxon>
        <taxon>mimosoid clade</taxon>
        <taxon>Acacieae</taxon>
        <taxon>Acacia</taxon>
    </lineage>
</organism>